<evidence type="ECO:0000313" key="2">
    <source>
        <dbReference type="EMBL" id="CAD9097929.1"/>
    </source>
</evidence>
<organism evidence="2">
    <name type="scientific">Alexandrium catenella</name>
    <name type="common">Red tide dinoflagellate</name>
    <name type="synonym">Gonyaulax catenella</name>
    <dbReference type="NCBI Taxonomy" id="2925"/>
    <lineage>
        <taxon>Eukaryota</taxon>
        <taxon>Sar</taxon>
        <taxon>Alveolata</taxon>
        <taxon>Dinophyceae</taxon>
        <taxon>Gonyaulacales</taxon>
        <taxon>Pyrocystaceae</taxon>
        <taxon>Alexandrium</taxon>
    </lineage>
</organism>
<feature type="compositionally biased region" description="Low complexity" evidence="1">
    <location>
        <begin position="108"/>
        <end position="134"/>
    </location>
</feature>
<dbReference type="EMBL" id="HBGE01010011">
    <property type="protein sequence ID" value="CAD9097929.1"/>
    <property type="molecule type" value="Transcribed_RNA"/>
</dbReference>
<proteinExistence type="predicted"/>
<name>A0A7S1LBF5_ALECA</name>
<evidence type="ECO:0000256" key="1">
    <source>
        <dbReference type="SAM" id="MobiDB-lite"/>
    </source>
</evidence>
<reference evidence="2" key="1">
    <citation type="submission" date="2021-01" db="EMBL/GenBank/DDBJ databases">
        <authorList>
            <person name="Corre E."/>
            <person name="Pelletier E."/>
            <person name="Niang G."/>
            <person name="Scheremetjew M."/>
            <person name="Finn R."/>
            <person name="Kale V."/>
            <person name="Holt S."/>
            <person name="Cochrane G."/>
            <person name="Meng A."/>
            <person name="Brown T."/>
            <person name="Cohen L."/>
        </authorList>
    </citation>
    <scope>NUCLEOTIDE SEQUENCE</scope>
    <source>
        <strain evidence="2">OF101</strain>
    </source>
</reference>
<sequence>MENAMKAGLKDWQREGLPMTFQLHWIRETSIEEKWKKGELDADRPVRFYRHSDRIPPSFTLDPSDLGSEFAGKSQIKVVPVRISPDSTLGAEGLEGGFVGGPPPPRPEAAAPAPAAERAPAKLEPAPAPAAAPATIVDASEVQE</sequence>
<accession>A0A7S1LBF5</accession>
<protein>
    <submittedName>
        <fullName evidence="2">Uncharacterized protein</fullName>
    </submittedName>
</protein>
<feature type="region of interest" description="Disordered" evidence="1">
    <location>
        <begin position="89"/>
        <end position="144"/>
    </location>
</feature>
<gene>
    <name evidence="2" type="ORF">ACAT0790_LOCUS5934</name>
</gene>
<dbReference type="AlphaFoldDB" id="A0A7S1LBF5"/>